<evidence type="ECO:0000313" key="10">
    <source>
        <dbReference type="Proteomes" id="UP000046393"/>
    </source>
</evidence>
<evidence type="ECO:0000256" key="8">
    <source>
        <dbReference type="ARBA" id="ARBA00023306"/>
    </source>
</evidence>
<evidence type="ECO:0000256" key="1">
    <source>
        <dbReference type="ARBA" id="ARBA00004245"/>
    </source>
</evidence>
<keyword evidence="3" id="KW-0963">Cytoplasm</keyword>
<dbReference type="PANTHER" id="PTHR10623">
    <property type="entry name" value="MICROTUBULE-ASSOCIATED PROTEIN RP/EB FAMILY MEMBER"/>
    <property type="match status" value="1"/>
</dbReference>
<dbReference type="GO" id="GO:0051301">
    <property type="term" value="P:cell division"/>
    <property type="evidence" value="ECO:0007669"/>
    <property type="project" value="UniProtKB-KW"/>
</dbReference>
<dbReference type="InterPro" id="IPR027328">
    <property type="entry name" value="MAPRE"/>
</dbReference>
<dbReference type="AlphaFoldDB" id="A0A0N5ALR1"/>
<dbReference type="GO" id="GO:0008017">
    <property type="term" value="F:microtubule binding"/>
    <property type="evidence" value="ECO:0007669"/>
    <property type="project" value="InterPro"/>
</dbReference>
<keyword evidence="5" id="KW-0493">Microtubule</keyword>
<sequence>MINNKQRSEFELKKTNTKQILSIKKVEKKISIWKEQMKSSMFIVYISDCSRNSLKICSKSCLILNKKRFKSNLTRIEELSTGAAYCQLTDLLFRGSITLKKVKWNTRNDIDCLHNWRLLQFAWKDLGINKVIPVERLIRSRFQDNFEFLQWFKKFFDANYRRSPYDALAARNWQVMLFARTIQMLIHIADSIH</sequence>
<dbReference type="InterPro" id="IPR036872">
    <property type="entry name" value="CH_dom_sf"/>
</dbReference>
<evidence type="ECO:0000313" key="11">
    <source>
        <dbReference type="WBParaSite" id="SMUV_0000548601-mRNA-1"/>
    </source>
</evidence>
<dbReference type="Proteomes" id="UP000046393">
    <property type="component" value="Unplaced"/>
</dbReference>
<evidence type="ECO:0000256" key="2">
    <source>
        <dbReference type="ARBA" id="ARBA00010729"/>
    </source>
</evidence>
<proteinExistence type="inferred from homology"/>
<evidence type="ECO:0000256" key="4">
    <source>
        <dbReference type="ARBA" id="ARBA00022618"/>
    </source>
</evidence>
<keyword evidence="4" id="KW-0132">Cell division</keyword>
<dbReference type="Gene3D" id="1.10.418.10">
    <property type="entry name" value="Calponin-like domain"/>
    <property type="match status" value="1"/>
</dbReference>
<dbReference type="STRING" id="451379.A0A0N5ALR1"/>
<dbReference type="WBParaSite" id="SMUV_0000548601-mRNA-1">
    <property type="protein sequence ID" value="SMUV_0000548601-mRNA-1"/>
    <property type="gene ID" value="SMUV_0000548601"/>
</dbReference>
<evidence type="ECO:0000256" key="7">
    <source>
        <dbReference type="ARBA" id="ARBA00023212"/>
    </source>
</evidence>
<keyword evidence="6" id="KW-0498">Mitosis</keyword>
<dbReference type="SUPFAM" id="SSF47576">
    <property type="entry name" value="Calponin-homology domain, CH-domain"/>
    <property type="match status" value="1"/>
</dbReference>
<organism evidence="10 11">
    <name type="scientific">Syphacia muris</name>
    <dbReference type="NCBI Taxonomy" id="451379"/>
    <lineage>
        <taxon>Eukaryota</taxon>
        <taxon>Metazoa</taxon>
        <taxon>Ecdysozoa</taxon>
        <taxon>Nematoda</taxon>
        <taxon>Chromadorea</taxon>
        <taxon>Rhabditida</taxon>
        <taxon>Spirurina</taxon>
        <taxon>Oxyuridomorpha</taxon>
        <taxon>Oxyuroidea</taxon>
        <taxon>Oxyuridae</taxon>
        <taxon>Syphacia</taxon>
    </lineage>
</organism>
<comment type="subcellular location">
    <subcellularLocation>
        <location evidence="1">Cytoplasm</location>
        <location evidence="1">Cytoskeleton</location>
    </subcellularLocation>
</comment>
<keyword evidence="7" id="KW-0206">Cytoskeleton</keyword>
<protein>
    <submittedName>
        <fullName evidence="11">Calponin-homology (CH) domain-containing protein</fullName>
    </submittedName>
</protein>
<keyword evidence="8" id="KW-0131">Cell cycle</keyword>
<name>A0A0N5ALR1_9BILA</name>
<comment type="similarity">
    <text evidence="2">Belongs to the MAPRE family.</text>
</comment>
<evidence type="ECO:0000259" key="9">
    <source>
        <dbReference type="PROSITE" id="PS50021"/>
    </source>
</evidence>
<evidence type="ECO:0000256" key="5">
    <source>
        <dbReference type="ARBA" id="ARBA00022701"/>
    </source>
</evidence>
<evidence type="ECO:0000256" key="3">
    <source>
        <dbReference type="ARBA" id="ARBA00022490"/>
    </source>
</evidence>
<keyword evidence="10" id="KW-1185">Reference proteome</keyword>
<dbReference type="PROSITE" id="PS50021">
    <property type="entry name" value="CH"/>
    <property type="match status" value="1"/>
</dbReference>
<accession>A0A0N5ALR1</accession>
<feature type="domain" description="Calponin-homology (CH)" evidence="9">
    <location>
        <begin position="48"/>
        <end position="157"/>
    </location>
</feature>
<dbReference type="GO" id="GO:0005874">
    <property type="term" value="C:microtubule"/>
    <property type="evidence" value="ECO:0007669"/>
    <property type="project" value="UniProtKB-KW"/>
</dbReference>
<evidence type="ECO:0000256" key="6">
    <source>
        <dbReference type="ARBA" id="ARBA00022776"/>
    </source>
</evidence>
<dbReference type="InterPro" id="IPR001715">
    <property type="entry name" value="CH_dom"/>
</dbReference>
<reference evidence="11" key="1">
    <citation type="submission" date="2017-02" db="UniProtKB">
        <authorList>
            <consortium name="WormBaseParasite"/>
        </authorList>
    </citation>
    <scope>IDENTIFICATION</scope>
</reference>
<dbReference type="Pfam" id="PF00307">
    <property type="entry name" value="CH"/>
    <property type="match status" value="1"/>
</dbReference>
<dbReference type="FunFam" id="1.10.418.10:FF:000028">
    <property type="entry name" value="RP/EB family microtubule-associated protein"/>
    <property type="match status" value="1"/>
</dbReference>